<evidence type="ECO:0000313" key="2">
    <source>
        <dbReference type="EMBL" id="WZU68146.1"/>
    </source>
</evidence>
<dbReference type="AlphaFoldDB" id="A0AAN0NJE2"/>
<accession>A0AAN0NJE2</accession>
<evidence type="ECO:0000313" key="3">
    <source>
        <dbReference type="Proteomes" id="UP001470809"/>
    </source>
</evidence>
<keyword evidence="1" id="KW-0732">Signal</keyword>
<feature type="chain" id="PRO_5042990855" evidence="1">
    <location>
        <begin position="21"/>
        <end position="76"/>
    </location>
</feature>
<dbReference type="EMBL" id="CP151767">
    <property type="protein sequence ID" value="WZU68146.1"/>
    <property type="molecule type" value="Genomic_DNA"/>
</dbReference>
<dbReference type="Proteomes" id="UP001470809">
    <property type="component" value="Chromosome"/>
</dbReference>
<sequence>MIKTLAVSTIVATLATASFASETGSLTAEQVDQLIALHAVDLADAEKLREIAATQVSFTTSESADLQRILDKASES</sequence>
<dbReference type="KEGG" id="yrh:AABB31_04205"/>
<organism evidence="2 3">
    <name type="scientific">Yoonia rhodophyticola</name>
    <dbReference type="NCBI Taxonomy" id="3137370"/>
    <lineage>
        <taxon>Bacteria</taxon>
        <taxon>Pseudomonadati</taxon>
        <taxon>Pseudomonadota</taxon>
        <taxon>Alphaproteobacteria</taxon>
        <taxon>Rhodobacterales</taxon>
        <taxon>Paracoccaceae</taxon>
        <taxon>Yoonia</taxon>
    </lineage>
</organism>
<protein>
    <submittedName>
        <fullName evidence="2">Uncharacterized protein</fullName>
    </submittedName>
</protein>
<keyword evidence="3" id="KW-1185">Reference proteome</keyword>
<gene>
    <name evidence="2" type="ORF">AABB31_04205</name>
</gene>
<reference evidence="2" key="1">
    <citation type="submission" date="2024-08" db="EMBL/GenBank/DDBJ databases">
        <title>Phylogenomic analyses of a clade within the roseobacter group suggest taxonomic reassignments of species of the genera Aestuariivita, Citreicella, Loktanella, Nautella, Pelagibaca, Ruegeria, Thalassobius, Thiobacimonas and Tropicibacter, and the proposal o.</title>
        <authorList>
            <person name="Jeon C.O."/>
        </authorList>
    </citation>
    <scope>NUCLEOTIDE SEQUENCE</scope>
    <source>
        <strain evidence="2">SS1-5</strain>
    </source>
</reference>
<proteinExistence type="predicted"/>
<feature type="signal peptide" evidence="1">
    <location>
        <begin position="1"/>
        <end position="20"/>
    </location>
</feature>
<name>A0AAN0NJE2_9RHOB</name>
<evidence type="ECO:0000256" key="1">
    <source>
        <dbReference type="SAM" id="SignalP"/>
    </source>
</evidence>
<dbReference type="RefSeq" id="WP_342077439.1">
    <property type="nucleotide sequence ID" value="NZ_CP151767.2"/>
</dbReference>